<dbReference type="AlphaFoldDB" id="A0A0C3DI98"/>
<dbReference type="EMBL" id="KN832875">
    <property type="protein sequence ID" value="KIN01728.1"/>
    <property type="molecule type" value="Genomic_DNA"/>
</dbReference>
<accession>A0A0C3DI98</accession>
<reference evidence="1 2" key="1">
    <citation type="submission" date="2014-04" db="EMBL/GenBank/DDBJ databases">
        <authorList>
            <consortium name="DOE Joint Genome Institute"/>
            <person name="Kuo A."/>
            <person name="Martino E."/>
            <person name="Perotto S."/>
            <person name="Kohler A."/>
            <person name="Nagy L.G."/>
            <person name="Floudas D."/>
            <person name="Copeland A."/>
            <person name="Barry K.W."/>
            <person name="Cichocki N."/>
            <person name="Veneault-Fourrey C."/>
            <person name="LaButti K."/>
            <person name="Lindquist E.A."/>
            <person name="Lipzen A."/>
            <person name="Lundell T."/>
            <person name="Morin E."/>
            <person name="Murat C."/>
            <person name="Sun H."/>
            <person name="Tunlid A."/>
            <person name="Henrissat B."/>
            <person name="Grigoriev I.V."/>
            <person name="Hibbett D.S."/>
            <person name="Martin F."/>
            <person name="Nordberg H.P."/>
            <person name="Cantor M.N."/>
            <person name="Hua S.X."/>
        </authorList>
    </citation>
    <scope>NUCLEOTIDE SEQUENCE [LARGE SCALE GENOMIC DNA]</scope>
    <source>
        <strain evidence="1 2">Zn</strain>
    </source>
</reference>
<keyword evidence="2" id="KW-1185">Reference proteome</keyword>
<dbReference type="Proteomes" id="UP000054321">
    <property type="component" value="Unassembled WGS sequence"/>
</dbReference>
<dbReference type="HOGENOM" id="CLU_2722851_0_0_1"/>
<sequence length="72" mass="7732">MRPARVLRGRFRGKGTPEAGIAVKFHSCGGRGWIERQSKQVGRKSRDLQQPQLVQTACSTAAAVIAGTRLAG</sequence>
<protein>
    <submittedName>
        <fullName evidence="1">Uncharacterized protein</fullName>
    </submittedName>
</protein>
<evidence type="ECO:0000313" key="2">
    <source>
        <dbReference type="Proteomes" id="UP000054321"/>
    </source>
</evidence>
<gene>
    <name evidence="1" type="ORF">OIDMADRAFT_18635</name>
</gene>
<organism evidence="1 2">
    <name type="scientific">Oidiodendron maius (strain Zn)</name>
    <dbReference type="NCBI Taxonomy" id="913774"/>
    <lineage>
        <taxon>Eukaryota</taxon>
        <taxon>Fungi</taxon>
        <taxon>Dikarya</taxon>
        <taxon>Ascomycota</taxon>
        <taxon>Pezizomycotina</taxon>
        <taxon>Leotiomycetes</taxon>
        <taxon>Leotiomycetes incertae sedis</taxon>
        <taxon>Myxotrichaceae</taxon>
        <taxon>Oidiodendron</taxon>
    </lineage>
</organism>
<dbReference type="InParanoid" id="A0A0C3DI98"/>
<reference evidence="2" key="2">
    <citation type="submission" date="2015-01" db="EMBL/GenBank/DDBJ databases">
        <title>Evolutionary Origins and Diversification of the Mycorrhizal Mutualists.</title>
        <authorList>
            <consortium name="DOE Joint Genome Institute"/>
            <consortium name="Mycorrhizal Genomics Consortium"/>
            <person name="Kohler A."/>
            <person name="Kuo A."/>
            <person name="Nagy L.G."/>
            <person name="Floudas D."/>
            <person name="Copeland A."/>
            <person name="Barry K.W."/>
            <person name="Cichocki N."/>
            <person name="Veneault-Fourrey C."/>
            <person name="LaButti K."/>
            <person name="Lindquist E.A."/>
            <person name="Lipzen A."/>
            <person name="Lundell T."/>
            <person name="Morin E."/>
            <person name="Murat C."/>
            <person name="Riley R."/>
            <person name="Ohm R."/>
            <person name="Sun H."/>
            <person name="Tunlid A."/>
            <person name="Henrissat B."/>
            <person name="Grigoriev I.V."/>
            <person name="Hibbett D.S."/>
            <person name="Martin F."/>
        </authorList>
    </citation>
    <scope>NUCLEOTIDE SEQUENCE [LARGE SCALE GENOMIC DNA]</scope>
    <source>
        <strain evidence="2">Zn</strain>
    </source>
</reference>
<evidence type="ECO:0000313" key="1">
    <source>
        <dbReference type="EMBL" id="KIN01728.1"/>
    </source>
</evidence>
<name>A0A0C3DI98_OIDMZ</name>
<proteinExistence type="predicted"/>